<dbReference type="Proteomes" id="UP000249057">
    <property type="component" value="Unassembled WGS sequence"/>
</dbReference>
<accession>A0ACD1FYL8</accession>
<evidence type="ECO:0000313" key="2">
    <source>
        <dbReference type="Proteomes" id="UP000249057"/>
    </source>
</evidence>
<sequence length="86" mass="9414">MQEPATVACLFLTKALTEGATTAHLQSVQVAFTSCDKRIVLLSPSFYFQNNLATVQLRLCRSIGQLRSRKAVDSKQAGKQANKEQG</sequence>
<keyword evidence="2" id="KW-1185">Reference proteome</keyword>
<reference evidence="1" key="1">
    <citation type="submission" date="2018-02" db="EMBL/GenBank/DDBJ databases">
        <title>The genomes of Aspergillus section Nigri reveals drivers in fungal speciation.</title>
        <authorList>
            <consortium name="DOE Joint Genome Institute"/>
            <person name="Vesth T.C."/>
            <person name="Nybo J."/>
            <person name="Theobald S."/>
            <person name="Brandl J."/>
            <person name="Frisvad J.C."/>
            <person name="Nielsen K.F."/>
            <person name="Lyhne E.K."/>
            <person name="Kogle M.E."/>
            <person name="Kuo A."/>
            <person name="Riley R."/>
            <person name="Clum A."/>
            <person name="Nolan M."/>
            <person name="Lipzen A."/>
            <person name="Salamov A."/>
            <person name="Henrissat B."/>
            <person name="Wiebenga A."/>
            <person name="De vries R.P."/>
            <person name="Grigoriev I.V."/>
            <person name="Mortensen U.H."/>
            <person name="Andersen M.R."/>
            <person name="Baker S.E."/>
        </authorList>
    </citation>
    <scope>NUCLEOTIDE SEQUENCE</scope>
    <source>
        <strain evidence="1">CBS 621.78</strain>
    </source>
</reference>
<protein>
    <submittedName>
        <fullName evidence="1">Uncharacterized protein</fullName>
    </submittedName>
</protein>
<evidence type="ECO:0000313" key="1">
    <source>
        <dbReference type="EMBL" id="RAH42081.1"/>
    </source>
</evidence>
<dbReference type="EMBL" id="KZ825379">
    <property type="protein sequence ID" value="RAH42081.1"/>
    <property type="molecule type" value="Genomic_DNA"/>
</dbReference>
<organism evidence="1 2">
    <name type="scientific">Aspergillus brunneoviolaceus CBS 621.78</name>
    <dbReference type="NCBI Taxonomy" id="1450534"/>
    <lineage>
        <taxon>Eukaryota</taxon>
        <taxon>Fungi</taxon>
        <taxon>Dikarya</taxon>
        <taxon>Ascomycota</taxon>
        <taxon>Pezizomycotina</taxon>
        <taxon>Eurotiomycetes</taxon>
        <taxon>Eurotiomycetidae</taxon>
        <taxon>Eurotiales</taxon>
        <taxon>Aspergillaceae</taxon>
        <taxon>Aspergillus</taxon>
        <taxon>Aspergillus subgen. Circumdati</taxon>
    </lineage>
</organism>
<gene>
    <name evidence="1" type="ORF">BO95DRAFT_251543</name>
</gene>
<name>A0ACD1FYL8_9EURO</name>
<proteinExistence type="predicted"/>